<proteinExistence type="predicted"/>
<dbReference type="PANTHER" id="PTHR30363">
    <property type="entry name" value="HTH-TYPE TRANSCRIPTIONAL REGULATOR SRLR-RELATED"/>
    <property type="match status" value="1"/>
</dbReference>
<dbReference type="PROSITE" id="PS51000">
    <property type="entry name" value="HTH_DEOR_2"/>
    <property type="match status" value="1"/>
</dbReference>
<dbReference type="InterPro" id="IPR037171">
    <property type="entry name" value="NagB/RpiA_transferase-like"/>
</dbReference>
<keyword evidence="2" id="KW-0804">Transcription</keyword>
<evidence type="ECO:0000313" key="4">
    <source>
        <dbReference type="EMBL" id="TGJ76959.1"/>
    </source>
</evidence>
<dbReference type="OrthoDB" id="9797223at2"/>
<dbReference type="Gene3D" id="1.10.10.10">
    <property type="entry name" value="Winged helix-like DNA-binding domain superfamily/Winged helix DNA-binding domain"/>
    <property type="match status" value="1"/>
</dbReference>
<name>A0A4Z0XZB9_9FIRM</name>
<dbReference type="Pfam" id="PF00455">
    <property type="entry name" value="DeoRC"/>
    <property type="match status" value="1"/>
</dbReference>
<dbReference type="PANTHER" id="PTHR30363:SF44">
    <property type="entry name" value="AGA OPERON TRANSCRIPTIONAL REPRESSOR-RELATED"/>
    <property type="match status" value="1"/>
</dbReference>
<dbReference type="PRINTS" id="PR00037">
    <property type="entry name" value="HTHLACR"/>
</dbReference>
<dbReference type="AlphaFoldDB" id="A0A4Z0XZB9"/>
<dbReference type="InterPro" id="IPR036390">
    <property type="entry name" value="WH_DNA-bd_sf"/>
</dbReference>
<feature type="domain" description="HTH deoR-type" evidence="3">
    <location>
        <begin position="3"/>
        <end position="58"/>
    </location>
</feature>
<sequence length="260" mass="28872">MLTVEKKNLILSMLEKKPVVTVPELSEVLGTSEVTVRKILNEMDDEGLLRRTRGGAVNITTIREFEEKEKEKKNTKEKRAIAKKAYEYINNSDTVFIDAGSTTLELVREIKNGNKRDIVVITNALNIAFELLDADDIELVFIGGSVRHKIMSCVGGFAENTINSLCMDKAFIGCNSITVETGITTPNLYEAQVKQCVLRAARETILISDSSKFGHTSMARISPIKNITRLITDNRIPQQLRNQIESTGVDLVVVDPGEDS</sequence>
<accession>A0A4Z0XZB9</accession>
<dbReference type="GO" id="GO:0003700">
    <property type="term" value="F:DNA-binding transcription factor activity"/>
    <property type="evidence" value="ECO:0007669"/>
    <property type="project" value="InterPro"/>
</dbReference>
<reference evidence="4 5" key="1">
    <citation type="submission" date="2019-04" db="EMBL/GenBank/DDBJ databases">
        <authorList>
            <person name="Poehlein A."/>
            <person name="Bengelsdorf F.R."/>
            <person name="Duerre P."/>
            <person name="Daniel R."/>
        </authorList>
    </citation>
    <scope>NUCLEOTIDE SEQUENCE [LARGE SCALE GENOMIC DNA]</scope>
    <source>
        <strain evidence="4 5">BS-1</strain>
    </source>
</reference>
<comment type="caution">
    <text evidence="4">The sequence shown here is derived from an EMBL/GenBank/DDBJ whole genome shotgun (WGS) entry which is preliminary data.</text>
</comment>
<evidence type="ECO:0000256" key="1">
    <source>
        <dbReference type="ARBA" id="ARBA00023015"/>
    </source>
</evidence>
<dbReference type="SUPFAM" id="SSF46785">
    <property type="entry name" value="Winged helix' DNA-binding domain"/>
    <property type="match status" value="1"/>
</dbReference>
<dbReference type="InterPro" id="IPR036388">
    <property type="entry name" value="WH-like_DNA-bd_sf"/>
</dbReference>
<evidence type="ECO:0000259" key="3">
    <source>
        <dbReference type="PROSITE" id="PS51000"/>
    </source>
</evidence>
<dbReference type="InterPro" id="IPR001034">
    <property type="entry name" value="DeoR_HTH"/>
</dbReference>
<dbReference type="EMBL" id="SRMQ01000003">
    <property type="protein sequence ID" value="TGJ76959.1"/>
    <property type="molecule type" value="Genomic_DNA"/>
</dbReference>
<dbReference type="Pfam" id="PF08220">
    <property type="entry name" value="HTH_DeoR"/>
    <property type="match status" value="1"/>
</dbReference>
<dbReference type="RefSeq" id="WP_135658474.1">
    <property type="nucleotide sequence ID" value="NZ_JAJUFJ010000007.1"/>
</dbReference>
<evidence type="ECO:0000313" key="5">
    <source>
        <dbReference type="Proteomes" id="UP000297714"/>
    </source>
</evidence>
<keyword evidence="1" id="KW-0805">Transcription regulation</keyword>
<dbReference type="Proteomes" id="UP000297714">
    <property type="component" value="Unassembled WGS sequence"/>
</dbReference>
<dbReference type="InterPro" id="IPR011991">
    <property type="entry name" value="ArsR-like_HTH"/>
</dbReference>
<dbReference type="SMART" id="SM00420">
    <property type="entry name" value="HTH_DEOR"/>
    <property type="match status" value="1"/>
</dbReference>
<dbReference type="SMART" id="SM01134">
    <property type="entry name" value="DeoRC"/>
    <property type="match status" value="1"/>
</dbReference>
<protein>
    <submittedName>
        <fullName evidence="4">Glucitol operon repressor</fullName>
    </submittedName>
</protein>
<dbReference type="CDD" id="cd00090">
    <property type="entry name" value="HTH_ARSR"/>
    <property type="match status" value="1"/>
</dbReference>
<dbReference type="SUPFAM" id="SSF100950">
    <property type="entry name" value="NagB/RpiA/CoA transferase-like"/>
    <property type="match status" value="1"/>
</dbReference>
<evidence type="ECO:0000256" key="2">
    <source>
        <dbReference type="ARBA" id="ARBA00023163"/>
    </source>
</evidence>
<dbReference type="InterPro" id="IPR014036">
    <property type="entry name" value="DeoR-like_C"/>
</dbReference>
<dbReference type="InterPro" id="IPR050313">
    <property type="entry name" value="Carb_Metab_HTH_regulators"/>
</dbReference>
<gene>
    <name evidence="4" type="primary">srlR_1</name>
    <name evidence="4" type="ORF">CAGA_10320</name>
</gene>
<keyword evidence="5" id="KW-1185">Reference proteome</keyword>
<dbReference type="Gene3D" id="3.40.50.1360">
    <property type="match status" value="1"/>
</dbReference>
<organism evidence="4 5">
    <name type="scientific">Caproiciproducens galactitolivorans</name>
    <dbReference type="NCBI Taxonomy" id="642589"/>
    <lineage>
        <taxon>Bacteria</taxon>
        <taxon>Bacillati</taxon>
        <taxon>Bacillota</taxon>
        <taxon>Clostridia</taxon>
        <taxon>Eubacteriales</taxon>
        <taxon>Acutalibacteraceae</taxon>
        <taxon>Caproiciproducens</taxon>
    </lineage>
</organism>